<dbReference type="RefSeq" id="WP_272750464.1">
    <property type="nucleotide sequence ID" value="NZ_JAQQLF010000002.1"/>
</dbReference>
<keyword evidence="2" id="KW-0804">Transcription</keyword>
<proteinExistence type="predicted"/>
<dbReference type="Proteomes" id="UP001219956">
    <property type="component" value="Unassembled WGS sequence"/>
</dbReference>
<dbReference type="SUPFAM" id="SSF52317">
    <property type="entry name" value="Class I glutamine amidotransferase-like"/>
    <property type="match status" value="1"/>
</dbReference>
<dbReference type="EMBL" id="JAQQLF010000002">
    <property type="protein sequence ID" value="MDC7716014.1"/>
    <property type="molecule type" value="Genomic_DNA"/>
</dbReference>
<gene>
    <name evidence="4" type="ORF">PQU95_02095</name>
</gene>
<dbReference type="InterPro" id="IPR002818">
    <property type="entry name" value="DJ-1/PfpI"/>
</dbReference>
<name>A0ABT5IWM0_9NEIS</name>
<dbReference type="SUPFAM" id="SSF46689">
    <property type="entry name" value="Homeodomain-like"/>
    <property type="match status" value="1"/>
</dbReference>
<comment type="caution">
    <text evidence="4">The sequence shown here is derived from an EMBL/GenBank/DDBJ whole genome shotgun (WGS) entry which is preliminary data.</text>
</comment>
<dbReference type="PANTHER" id="PTHR43130">
    <property type="entry name" value="ARAC-FAMILY TRANSCRIPTIONAL REGULATOR"/>
    <property type="match status" value="1"/>
</dbReference>
<dbReference type="InterPro" id="IPR009057">
    <property type="entry name" value="Homeodomain-like_sf"/>
</dbReference>
<evidence type="ECO:0000313" key="5">
    <source>
        <dbReference type="Proteomes" id="UP001219956"/>
    </source>
</evidence>
<dbReference type="Gene3D" id="1.10.10.60">
    <property type="entry name" value="Homeodomain-like"/>
    <property type="match status" value="1"/>
</dbReference>
<organism evidence="4 5">
    <name type="scientific">Vogesella aquatica</name>
    <dbReference type="NCBI Taxonomy" id="2984206"/>
    <lineage>
        <taxon>Bacteria</taxon>
        <taxon>Pseudomonadati</taxon>
        <taxon>Pseudomonadota</taxon>
        <taxon>Betaproteobacteria</taxon>
        <taxon>Neisseriales</taxon>
        <taxon>Chromobacteriaceae</taxon>
        <taxon>Vogesella</taxon>
    </lineage>
</organism>
<dbReference type="Pfam" id="PF01965">
    <property type="entry name" value="DJ-1_PfpI"/>
    <property type="match status" value="1"/>
</dbReference>
<dbReference type="Pfam" id="PF12833">
    <property type="entry name" value="HTH_18"/>
    <property type="match status" value="1"/>
</dbReference>
<reference evidence="4 5" key="1">
    <citation type="submission" date="2023-01" db="EMBL/GenBank/DDBJ databases">
        <title>Novel species of the genus Vogesella isolated from rivers.</title>
        <authorList>
            <person name="Lu H."/>
        </authorList>
    </citation>
    <scope>NUCLEOTIDE SEQUENCE [LARGE SCALE GENOMIC DNA]</scope>
    <source>
        <strain evidence="4 5">DC21W</strain>
    </source>
</reference>
<dbReference type="InterPro" id="IPR018060">
    <property type="entry name" value="HTH_AraC"/>
</dbReference>
<evidence type="ECO:0000313" key="4">
    <source>
        <dbReference type="EMBL" id="MDC7716014.1"/>
    </source>
</evidence>
<dbReference type="SMART" id="SM00342">
    <property type="entry name" value="HTH_ARAC"/>
    <property type="match status" value="1"/>
</dbReference>
<sequence>MKDIYFLLTPRYLALDFVGPAEAFRMALDEGAPFRLHIAGPATECVSSLGLVSRIAPLPDAVADGSLVIVVGTVAEDLDYATPEAQQLVAWLRQHIRPQVALATVCSGALLAGMAGLLDGRACTTHHSIVAKLAATAPRARVLDNRVFVEDGHIATSAGITTGMDLALALIERHAGPDVAARVARRMVLYSRRAGDDAQLSPWLAYRNHLHPAVHRAQDAIARDPAQPWPLAALAERVHLSPRHLTRLFRQQTGVSIVEYQQRLRVALVRQLLQQGVAVERAAEGGGFASARDMRRVWAKFEPQLPGQVGGRL</sequence>
<dbReference type="CDD" id="cd03137">
    <property type="entry name" value="GATase1_AraC_1"/>
    <property type="match status" value="1"/>
</dbReference>
<protein>
    <submittedName>
        <fullName evidence="4">DJ-1/PfpI family protein</fullName>
    </submittedName>
</protein>
<evidence type="ECO:0000259" key="3">
    <source>
        <dbReference type="PROSITE" id="PS01124"/>
    </source>
</evidence>
<dbReference type="InterPro" id="IPR052158">
    <property type="entry name" value="INH-QAR"/>
</dbReference>
<accession>A0ABT5IWM0</accession>
<evidence type="ECO:0000256" key="2">
    <source>
        <dbReference type="ARBA" id="ARBA00023163"/>
    </source>
</evidence>
<feature type="domain" description="HTH araC/xylS-type" evidence="3">
    <location>
        <begin position="215"/>
        <end position="312"/>
    </location>
</feature>
<dbReference type="InterPro" id="IPR029062">
    <property type="entry name" value="Class_I_gatase-like"/>
</dbReference>
<evidence type="ECO:0000256" key="1">
    <source>
        <dbReference type="ARBA" id="ARBA00023015"/>
    </source>
</evidence>
<dbReference type="Gene3D" id="3.40.50.880">
    <property type="match status" value="1"/>
</dbReference>
<keyword evidence="1" id="KW-0805">Transcription regulation</keyword>
<dbReference type="PANTHER" id="PTHR43130:SF3">
    <property type="entry name" value="HTH-TYPE TRANSCRIPTIONAL REGULATOR RV1931C"/>
    <property type="match status" value="1"/>
</dbReference>
<keyword evidence="5" id="KW-1185">Reference proteome</keyword>
<dbReference type="PROSITE" id="PS01124">
    <property type="entry name" value="HTH_ARAC_FAMILY_2"/>
    <property type="match status" value="1"/>
</dbReference>